<keyword evidence="5 6" id="KW-0234">DNA repair</keyword>
<dbReference type="PANTHER" id="PTHR30562">
    <property type="entry name" value="UVRC/OXIDOREDUCTASE"/>
    <property type="match status" value="1"/>
</dbReference>
<dbReference type="GO" id="GO:0009380">
    <property type="term" value="C:excinuclease repair complex"/>
    <property type="evidence" value="ECO:0007669"/>
    <property type="project" value="InterPro"/>
</dbReference>
<feature type="domain" description="UVR" evidence="7">
    <location>
        <begin position="222"/>
        <end position="257"/>
    </location>
</feature>
<dbReference type="GO" id="GO:0005737">
    <property type="term" value="C:cytoplasm"/>
    <property type="evidence" value="ECO:0007669"/>
    <property type="project" value="UniProtKB-SubCell"/>
</dbReference>
<evidence type="ECO:0000259" key="9">
    <source>
        <dbReference type="PROSITE" id="PS50165"/>
    </source>
</evidence>
<dbReference type="Gene3D" id="3.30.420.340">
    <property type="entry name" value="UvrC, RNAse H endonuclease domain"/>
    <property type="match status" value="1"/>
</dbReference>
<dbReference type="InterPro" id="IPR010994">
    <property type="entry name" value="RuvA_2-like"/>
</dbReference>
<dbReference type="HAMAP" id="MF_00203">
    <property type="entry name" value="UvrC"/>
    <property type="match status" value="1"/>
</dbReference>
<comment type="subunit">
    <text evidence="6">Interacts with UvrB in an incision complex.</text>
</comment>
<dbReference type="InterPro" id="IPR001943">
    <property type="entry name" value="UVR_dom"/>
</dbReference>
<keyword evidence="4 6" id="KW-0267">Excision nuclease</keyword>
<protein>
    <recommendedName>
        <fullName evidence="6">UvrABC system protein C</fullName>
        <shortName evidence="6">Protein UvrC</shortName>
    </recommendedName>
    <alternativeName>
        <fullName evidence="6">Excinuclease ABC subunit C</fullName>
    </alternativeName>
</protein>
<keyword evidence="1 6" id="KW-0963">Cytoplasm</keyword>
<dbReference type="Pfam" id="PF08459">
    <property type="entry name" value="UvrC_RNaseH_dom"/>
    <property type="match status" value="1"/>
</dbReference>
<dbReference type="RefSeq" id="WP_068139577.1">
    <property type="nucleotide sequence ID" value="NZ_AP014924.1"/>
</dbReference>
<dbReference type="InterPro" id="IPR035901">
    <property type="entry name" value="GIY-YIG_endonuc_sf"/>
</dbReference>
<dbReference type="Pfam" id="PF22920">
    <property type="entry name" value="UvrC_RNaseH"/>
    <property type="match status" value="1"/>
</dbReference>
<dbReference type="STRING" id="1555112.LIP_2929"/>
<keyword evidence="2 6" id="KW-0227">DNA damage</keyword>
<dbReference type="InterPro" id="IPR036876">
    <property type="entry name" value="UVR_dom_sf"/>
</dbReference>
<keyword evidence="3 6" id="KW-0228">DNA excision</keyword>
<evidence type="ECO:0000256" key="1">
    <source>
        <dbReference type="ARBA" id="ARBA00022490"/>
    </source>
</evidence>
<evidence type="ECO:0000256" key="3">
    <source>
        <dbReference type="ARBA" id="ARBA00022769"/>
    </source>
</evidence>
<dbReference type="InterPro" id="IPR050066">
    <property type="entry name" value="UvrABC_protein_C"/>
</dbReference>
<dbReference type="EMBL" id="AP014924">
    <property type="protein sequence ID" value="BAS28758.1"/>
    <property type="molecule type" value="Genomic_DNA"/>
</dbReference>
<dbReference type="InterPro" id="IPR001162">
    <property type="entry name" value="UvrC_RNase_H_dom"/>
</dbReference>
<dbReference type="GO" id="GO:0009432">
    <property type="term" value="P:SOS response"/>
    <property type="evidence" value="ECO:0007669"/>
    <property type="project" value="UniProtKB-UniRule"/>
</dbReference>
<dbReference type="PATRIC" id="fig|1555112.3.peg.2971"/>
<gene>
    <name evidence="6" type="primary">uvrC</name>
    <name evidence="10" type="ORF">LIP_2929</name>
</gene>
<dbReference type="Pfam" id="PF02151">
    <property type="entry name" value="UVR"/>
    <property type="match status" value="1"/>
</dbReference>
<dbReference type="Gene3D" id="1.10.150.20">
    <property type="entry name" value="5' to 3' exonuclease, C-terminal subdomain"/>
    <property type="match status" value="1"/>
</dbReference>
<evidence type="ECO:0000259" key="8">
    <source>
        <dbReference type="PROSITE" id="PS50164"/>
    </source>
</evidence>
<proteinExistence type="inferred from homology"/>
<organism evidence="10 11">
    <name type="scientific">Limnochorda pilosa</name>
    <dbReference type="NCBI Taxonomy" id="1555112"/>
    <lineage>
        <taxon>Bacteria</taxon>
        <taxon>Bacillati</taxon>
        <taxon>Bacillota</taxon>
        <taxon>Limnochordia</taxon>
        <taxon>Limnochordales</taxon>
        <taxon>Limnochordaceae</taxon>
        <taxon>Limnochorda</taxon>
    </lineage>
</organism>
<dbReference type="PROSITE" id="PS50165">
    <property type="entry name" value="UVRC"/>
    <property type="match status" value="1"/>
</dbReference>
<evidence type="ECO:0000256" key="4">
    <source>
        <dbReference type="ARBA" id="ARBA00022881"/>
    </source>
</evidence>
<dbReference type="Gene3D" id="3.40.1440.10">
    <property type="entry name" value="GIY-YIG endonuclease"/>
    <property type="match status" value="1"/>
</dbReference>
<dbReference type="NCBIfam" id="NF001824">
    <property type="entry name" value="PRK00558.1-5"/>
    <property type="match status" value="1"/>
</dbReference>
<evidence type="ECO:0000313" key="11">
    <source>
        <dbReference type="Proteomes" id="UP000065807"/>
    </source>
</evidence>
<sequence>MSIEIEEPAPGGRDERPRLEEKLSLLPDQPGVYLMKNAAGEVIYVGKAVSLRHRVRSYFQPSRNGRGLGGAKVAAMVANIADLEYIVTDTEVEALILESNLIKRYRPWYNVRLRDDKAYPYIKVTLEERFPRVILVRRKRDDGGRYFGPYTNVHAVRETLQFVRKLLPVRTCTLDLSGELNYRPCLMYHIDRCGAPCAALQSQEEYRRVVEQVVLFLEGRQEALVPELTRRMEAAAEQLHFEKAARVRDQIRALQAVIERQKIVSAKDDSDQDVVGLALGRESACAQVFFIRGGKLVGREPFFVEITPGTEEREVLGAFLQEYYARADLVPPQVLVPLEPEDAGIVTAWLEQRRGGRVRLHRPQRGEKRQLVEMVAENARLALAEYEASTERRQGRNQRALADLAERLGLEQPPRRIECYDISNFQGKQAVASMVVLTEGEPDPSQYRRFKIQSQETPDDFRMMAETIRRRFTRYFREREEVESLVAEGGPRDEAARQARRAELMDQARFAVLPDLVVIDGGRGQLNAARAALRDLGLEELPIIGLAKRFEQIYMEDDPDPLELDHRSPALHVLQRVRDEAHRFAITYHRQLRDARTSRSALDEIEGVGPRRKRELLRHFGSLKRLREAGLEDLYAVPGLPRVVAERIYQQLH</sequence>
<dbReference type="PROSITE" id="PS50151">
    <property type="entry name" value="UVR"/>
    <property type="match status" value="1"/>
</dbReference>
<accession>A0A0K2SNP9</accession>
<dbReference type="CDD" id="cd10434">
    <property type="entry name" value="GIY-YIG_UvrC_Cho"/>
    <property type="match status" value="1"/>
</dbReference>
<feature type="domain" description="UvrC family homology region profile" evidence="9">
    <location>
        <begin position="274"/>
        <end position="533"/>
    </location>
</feature>
<dbReference type="InterPro" id="IPR000305">
    <property type="entry name" value="GIY-YIG_endonuc"/>
</dbReference>
<dbReference type="FunFam" id="3.40.1440.10:FF:000001">
    <property type="entry name" value="UvrABC system protein C"/>
    <property type="match status" value="1"/>
</dbReference>
<comment type="function">
    <text evidence="6">The UvrABC repair system catalyzes the recognition and processing of DNA lesions. UvrC both incises the 5' and 3' sides of the lesion. The N-terminal half is responsible for the 3' incision and the C-terminal half is responsible for the 5' incision.</text>
</comment>
<evidence type="ECO:0000313" key="10">
    <source>
        <dbReference type="EMBL" id="BAS28758.1"/>
    </source>
</evidence>
<dbReference type="GO" id="GO:0006289">
    <property type="term" value="P:nucleotide-excision repair"/>
    <property type="evidence" value="ECO:0007669"/>
    <property type="project" value="UniProtKB-UniRule"/>
</dbReference>
<dbReference type="PANTHER" id="PTHR30562:SF1">
    <property type="entry name" value="UVRABC SYSTEM PROTEIN C"/>
    <property type="match status" value="1"/>
</dbReference>
<dbReference type="Gene3D" id="4.10.860.10">
    <property type="entry name" value="UVR domain"/>
    <property type="match status" value="1"/>
</dbReference>
<dbReference type="KEGG" id="lpil:LIP_2929"/>
<evidence type="ECO:0000256" key="6">
    <source>
        <dbReference type="HAMAP-Rule" id="MF_00203"/>
    </source>
</evidence>
<keyword evidence="6" id="KW-0742">SOS response</keyword>
<dbReference type="Proteomes" id="UP000065807">
    <property type="component" value="Chromosome"/>
</dbReference>
<dbReference type="InterPro" id="IPR004791">
    <property type="entry name" value="UvrC"/>
</dbReference>
<dbReference type="PROSITE" id="PS50164">
    <property type="entry name" value="GIY_YIG"/>
    <property type="match status" value="1"/>
</dbReference>
<evidence type="ECO:0000256" key="2">
    <source>
        <dbReference type="ARBA" id="ARBA00022763"/>
    </source>
</evidence>
<name>A0A0K2SNP9_LIMPI</name>
<dbReference type="GO" id="GO:0003677">
    <property type="term" value="F:DNA binding"/>
    <property type="evidence" value="ECO:0007669"/>
    <property type="project" value="UniProtKB-UniRule"/>
</dbReference>
<dbReference type="OrthoDB" id="9804933at2"/>
<reference evidence="11" key="1">
    <citation type="submission" date="2015-07" db="EMBL/GenBank/DDBJ databases">
        <title>Complete genome sequence and phylogenetic analysis of Limnochorda pilosa.</title>
        <authorList>
            <person name="Watanabe M."/>
            <person name="Kojima H."/>
            <person name="Fukui M."/>
        </authorList>
    </citation>
    <scope>NUCLEOTIDE SEQUENCE [LARGE SCALE GENOMIC DNA]</scope>
    <source>
        <strain evidence="11">HC45</strain>
    </source>
</reference>
<dbReference type="SUPFAM" id="SSF82771">
    <property type="entry name" value="GIY-YIG endonuclease"/>
    <property type="match status" value="1"/>
</dbReference>
<dbReference type="SUPFAM" id="SSF47781">
    <property type="entry name" value="RuvA domain 2-like"/>
    <property type="match status" value="1"/>
</dbReference>
<dbReference type="Pfam" id="PF14520">
    <property type="entry name" value="HHH_5"/>
    <property type="match status" value="1"/>
</dbReference>
<dbReference type="SUPFAM" id="SSF46600">
    <property type="entry name" value="C-terminal UvrC-binding domain of UvrB"/>
    <property type="match status" value="1"/>
</dbReference>
<dbReference type="InterPro" id="IPR038476">
    <property type="entry name" value="UvrC_RNase_H_dom_sf"/>
</dbReference>
<evidence type="ECO:0000259" key="7">
    <source>
        <dbReference type="PROSITE" id="PS50151"/>
    </source>
</evidence>
<comment type="similarity">
    <text evidence="6">Belongs to the UvrC family.</text>
</comment>
<comment type="subcellular location">
    <subcellularLocation>
        <location evidence="6">Cytoplasm</location>
    </subcellularLocation>
</comment>
<feature type="domain" description="GIY-YIG" evidence="8">
    <location>
        <begin position="28"/>
        <end position="111"/>
    </location>
</feature>
<keyword evidence="11" id="KW-1185">Reference proteome</keyword>
<evidence type="ECO:0000256" key="5">
    <source>
        <dbReference type="ARBA" id="ARBA00023204"/>
    </source>
</evidence>
<dbReference type="SMART" id="SM00465">
    <property type="entry name" value="GIYc"/>
    <property type="match status" value="1"/>
</dbReference>
<dbReference type="InterPro" id="IPR047296">
    <property type="entry name" value="GIY-YIG_UvrC_Cho"/>
</dbReference>
<dbReference type="NCBIfam" id="TIGR00194">
    <property type="entry name" value="uvrC"/>
    <property type="match status" value="1"/>
</dbReference>
<reference evidence="11" key="2">
    <citation type="journal article" date="2016" name="Int. J. Syst. Evol. Microbiol.">
        <title>Complete genome sequence and cell structure of Limnochorda pilosa, a Gram-negative spore-former within the phylum Firmicutes.</title>
        <authorList>
            <person name="Watanabe M."/>
            <person name="Kojima H."/>
            <person name="Fukui M."/>
        </authorList>
    </citation>
    <scope>NUCLEOTIDE SEQUENCE [LARGE SCALE GENOMIC DNA]</scope>
    <source>
        <strain evidence="11">HC45</strain>
    </source>
</reference>
<dbReference type="GO" id="GO:0009381">
    <property type="term" value="F:excinuclease ABC activity"/>
    <property type="evidence" value="ECO:0007669"/>
    <property type="project" value="UniProtKB-UniRule"/>
</dbReference>
<dbReference type="Pfam" id="PF01541">
    <property type="entry name" value="GIY-YIG"/>
    <property type="match status" value="1"/>
</dbReference>
<dbReference type="AlphaFoldDB" id="A0A0K2SNP9"/>